<evidence type="ECO:0000256" key="7">
    <source>
        <dbReference type="ARBA" id="ARBA00022842"/>
    </source>
</evidence>
<dbReference type="Proteomes" id="UP000381693">
    <property type="component" value="Unassembled WGS sequence"/>
</dbReference>
<name>A0A5E6M6I7_9BACT</name>
<dbReference type="CDD" id="cd05398">
    <property type="entry name" value="NT_ClassII-CCAase"/>
    <property type="match status" value="1"/>
</dbReference>
<dbReference type="GO" id="GO:0008033">
    <property type="term" value="P:tRNA processing"/>
    <property type="evidence" value="ECO:0007669"/>
    <property type="project" value="UniProtKB-KW"/>
</dbReference>
<dbReference type="EMBL" id="CABFUZ020000078">
    <property type="protein sequence ID" value="VVM04951.1"/>
    <property type="molecule type" value="Genomic_DNA"/>
</dbReference>
<comment type="cofactor">
    <cofactor evidence="1">
        <name>Mg(2+)</name>
        <dbReference type="ChEBI" id="CHEBI:18420"/>
    </cofactor>
</comment>
<feature type="domain" description="tRNA nucleotidyltransferase/poly(A) polymerase RNA and SrmB- binding" evidence="11">
    <location>
        <begin position="167"/>
        <end position="227"/>
    </location>
</feature>
<evidence type="ECO:0000256" key="5">
    <source>
        <dbReference type="ARBA" id="ARBA00022723"/>
    </source>
</evidence>
<evidence type="ECO:0000259" key="11">
    <source>
        <dbReference type="Pfam" id="PF12627"/>
    </source>
</evidence>
<dbReference type="InterPro" id="IPR003607">
    <property type="entry name" value="HD/PDEase_dom"/>
</dbReference>
<dbReference type="InterPro" id="IPR002646">
    <property type="entry name" value="PolA_pol_head_dom"/>
</dbReference>
<dbReference type="AlphaFoldDB" id="A0A5E6M6I7"/>
<dbReference type="GO" id="GO:0004810">
    <property type="term" value="F:CCA tRNA nucleotidyltransferase activity"/>
    <property type="evidence" value="ECO:0007669"/>
    <property type="project" value="UniProtKB-EC"/>
</dbReference>
<keyword evidence="6" id="KW-0547">Nucleotide-binding</keyword>
<protein>
    <submittedName>
        <fullName evidence="12">CCA-adding enzyme</fullName>
        <ecNumber evidence="12">2.7.7.72</ecNumber>
    </submittedName>
</protein>
<keyword evidence="3" id="KW-0819">tRNA processing</keyword>
<evidence type="ECO:0000256" key="4">
    <source>
        <dbReference type="ARBA" id="ARBA00022695"/>
    </source>
</evidence>
<sequence>MWQLGLRIVERLQKAGYIAYFAGGCVRDRLLGHQSHDIDIATTATPEEVQRLFPQATGLHGKVFGVVRVPFGEWSFEVATFRRDVGSRDGRHPDHVVFVPPAEDAYRRDFTINALFYDPISDQVIDYVGGQRDLAEKTIRAVGDPNQRFAEDKLRLLRAVRFAANLGFRIEPGTWNALRIQAATIHQVSVERIREELDRIWSGPAPARGLDLLDQSDLLLHILPEVSALHGVEQPKEFHPEGDVFLHTRLLLEQLHSAPLPLAWAALLHDIGKPLTKRVDRNGRIRFFEHEVVGARMAHAILSRLRQPNQLIEAVVAMVVNHMAFKDAKQMRPSTLKRLLARSTFSMELELHRIDCLASHGDLSIYEFLRTKLEELPASDISPPRLVTGHDFIALGVAPGPLLGSLLETIREAQLNGQIQTREEALAFASRLVATPPATPHRTNNPRKPL</sequence>
<dbReference type="EC" id="2.7.7.72" evidence="12"/>
<dbReference type="CDD" id="cd00077">
    <property type="entry name" value="HDc"/>
    <property type="match status" value="1"/>
</dbReference>
<dbReference type="Gene3D" id="1.10.3090.10">
    <property type="entry name" value="cca-adding enzyme, domain 2"/>
    <property type="match status" value="1"/>
</dbReference>
<dbReference type="InterPro" id="IPR006675">
    <property type="entry name" value="HDIG_dom"/>
</dbReference>
<evidence type="ECO:0000313" key="12">
    <source>
        <dbReference type="EMBL" id="VVM04951.1"/>
    </source>
</evidence>
<evidence type="ECO:0000256" key="2">
    <source>
        <dbReference type="ARBA" id="ARBA00022679"/>
    </source>
</evidence>
<evidence type="ECO:0000256" key="8">
    <source>
        <dbReference type="RuleBase" id="RU003953"/>
    </source>
</evidence>
<feature type="domain" description="Poly A polymerase head" evidence="9">
    <location>
        <begin position="19"/>
        <end position="140"/>
    </location>
</feature>
<keyword evidence="13" id="KW-1185">Reference proteome</keyword>
<dbReference type="PANTHER" id="PTHR46173:SF1">
    <property type="entry name" value="CCA TRNA NUCLEOTIDYLTRANSFERASE 1, MITOCHONDRIAL"/>
    <property type="match status" value="1"/>
</dbReference>
<comment type="similarity">
    <text evidence="8">Belongs to the tRNA nucleotidyltransferase/poly(A) polymerase family.</text>
</comment>
<evidence type="ECO:0000256" key="6">
    <source>
        <dbReference type="ARBA" id="ARBA00022741"/>
    </source>
</evidence>
<evidence type="ECO:0000259" key="10">
    <source>
        <dbReference type="Pfam" id="PF01966"/>
    </source>
</evidence>
<evidence type="ECO:0000313" key="13">
    <source>
        <dbReference type="Proteomes" id="UP000381693"/>
    </source>
</evidence>
<dbReference type="SUPFAM" id="SSF81301">
    <property type="entry name" value="Nucleotidyltransferase"/>
    <property type="match status" value="1"/>
</dbReference>
<dbReference type="NCBIfam" id="TIGR00277">
    <property type="entry name" value="HDIG"/>
    <property type="match status" value="1"/>
</dbReference>
<dbReference type="GO" id="GO:0000049">
    <property type="term" value="F:tRNA binding"/>
    <property type="evidence" value="ECO:0007669"/>
    <property type="project" value="TreeGrafter"/>
</dbReference>
<dbReference type="InterPro" id="IPR043519">
    <property type="entry name" value="NT_sf"/>
</dbReference>
<keyword evidence="5" id="KW-0479">Metal-binding</keyword>
<dbReference type="InterPro" id="IPR032828">
    <property type="entry name" value="PolyA_RNA-bd"/>
</dbReference>
<comment type="caution">
    <text evidence="12">The sequence shown here is derived from an EMBL/GenBank/DDBJ whole genome shotgun (WGS) entry which is preliminary data.</text>
</comment>
<organism evidence="12 13">
    <name type="scientific">Methylacidimicrobium cyclopophantes</name>
    <dbReference type="NCBI Taxonomy" id="1041766"/>
    <lineage>
        <taxon>Bacteria</taxon>
        <taxon>Pseudomonadati</taxon>
        <taxon>Verrucomicrobiota</taxon>
        <taxon>Methylacidimicrobium</taxon>
    </lineage>
</organism>
<dbReference type="PANTHER" id="PTHR46173">
    <property type="entry name" value="CCA TRNA NUCLEOTIDYLTRANSFERASE 1, MITOCHONDRIAL"/>
    <property type="match status" value="1"/>
</dbReference>
<dbReference type="Pfam" id="PF01743">
    <property type="entry name" value="PolyA_pol"/>
    <property type="match status" value="1"/>
</dbReference>
<keyword evidence="2 8" id="KW-0808">Transferase</keyword>
<keyword evidence="4 12" id="KW-0548">Nucleotidyltransferase</keyword>
<feature type="domain" description="HD" evidence="10">
    <location>
        <begin position="245"/>
        <end position="338"/>
    </location>
</feature>
<dbReference type="GO" id="GO:0046872">
    <property type="term" value="F:metal ion binding"/>
    <property type="evidence" value="ECO:0007669"/>
    <property type="project" value="UniProtKB-KW"/>
</dbReference>
<reference evidence="12" key="1">
    <citation type="submission" date="2019-09" db="EMBL/GenBank/DDBJ databases">
        <authorList>
            <person name="Cremers G."/>
        </authorList>
    </citation>
    <scope>NUCLEOTIDE SEQUENCE [LARGE SCALE GENOMIC DNA]</scope>
    <source>
        <strain evidence="12">3B</strain>
    </source>
</reference>
<evidence type="ECO:0000256" key="3">
    <source>
        <dbReference type="ARBA" id="ARBA00022694"/>
    </source>
</evidence>
<proteinExistence type="inferred from homology"/>
<keyword evidence="8" id="KW-0694">RNA-binding</keyword>
<accession>A0A5E6M6I7</accession>
<dbReference type="Pfam" id="PF12627">
    <property type="entry name" value="PolyA_pol_RNAbd"/>
    <property type="match status" value="1"/>
</dbReference>
<evidence type="ECO:0000259" key="9">
    <source>
        <dbReference type="Pfam" id="PF01743"/>
    </source>
</evidence>
<dbReference type="Pfam" id="PF01966">
    <property type="entry name" value="HD"/>
    <property type="match status" value="1"/>
</dbReference>
<dbReference type="GO" id="GO:0000166">
    <property type="term" value="F:nucleotide binding"/>
    <property type="evidence" value="ECO:0007669"/>
    <property type="project" value="UniProtKB-KW"/>
</dbReference>
<dbReference type="SUPFAM" id="SSF81891">
    <property type="entry name" value="Poly A polymerase C-terminal region-like"/>
    <property type="match status" value="1"/>
</dbReference>
<dbReference type="Gene3D" id="3.30.460.10">
    <property type="entry name" value="Beta Polymerase, domain 2"/>
    <property type="match status" value="1"/>
</dbReference>
<keyword evidence="7" id="KW-0460">Magnesium</keyword>
<dbReference type="OrthoDB" id="9805698at2"/>
<dbReference type="InterPro" id="IPR050264">
    <property type="entry name" value="Bact_CCA-adding_enz_type3_sf"/>
</dbReference>
<gene>
    <name evidence="12" type="primary">cca</name>
    <name evidence="12" type="ORF">MAMC_00322</name>
</gene>
<dbReference type="InterPro" id="IPR006674">
    <property type="entry name" value="HD_domain"/>
</dbReference>
<evidence type="ECO:0000256" key="1">
    <source>
        <dbReference type="ARBA" id="ARBA00001946"/>
    </source>
</evidence>
<dbReference type="PROSITE" id="PS51257">
    <property type="entry name" value="PROKAR_LIPOPROTEIN"/>
    <property type="match status" value="1"/>
</dbReference>